<evidence type="ECO:0000313" key="2">
    <source>
        <dbReference type="Proteomes" id="UP000886523"/>
    </source>
</evidence>
<sequence>MHDYKDAAQTLHVLFPTAALCLQRLEQYFAGWKHLDPVQQERIKLPGRYDSLSARLSRELYAHKYARKGRATIAFAMLPSEDLLAVLDVNGHLHLRTLSSNKPHPKAWCPIFLLHGVISLLEMKIVIQILGDSIAIVLISKSGEDGNDSLDVYKILDPHLLLLVSLKLPVLTVDGHQGQLKIYTKHYAPLLCQATSSLAPFDTSNARVLHFDAIVDVEGTTATVKWTLKSKKSLVFLSLYPQSSDMLVAGVQERRS</sequence>
<dbReference type="Proteomes" id="UP000886523">
    <property type="component" value="Unassembled WGS sequence"/>
</dbReference>
<comment type="caution">
    <text evidence="1">The sequence shown here is derived from an EMBL/GenBank/DDBJ whole genome shotgun (WGS) entry which is preliminary data.</text>
</comment>
<dbReference type="OrthoDB" id="2745718at2759"/>
<name>A0A9P6AV45_9AGAM</name>
<proteinExistence type="predicted"/>
<dbReference type="AlphaFoldDB" id="A0A9P6AV45"/>
<keyword evidence="2" id="KW-1185">Reference proteome</keyword>
<reference evidence="1" key="1">
    <citation type="journal article" date="2020" name="Nat. Commun.">
        <title>Large-scale genome sequencing of mycorrhizal fungi provides insights into the early evolution of symbiotic traits.</title>
        <authorList>
            <person name="Miyauchi S."/>
            <person name="Kiss E."/>
            <person name="Kuo A."/>
            <person name="Drula E."/>
            <person name="Kohler A."/>
            <person name="Sanchez-Garcia M."/>
            <person name="Morin E."/>
            <person name="Andreopoulos B."/>
            <person name="Barry K.W."/>
            <person name="Bonito G."/>
            <person name="Buee M."/>
            <person name="Carver A."/>
            <person name="Chen C."/>
            <person name="Cichocki N."/>
            <person name="Clum A."/>
            <person name="Culley D."/>
            <person name="Crous P.W."/>
            <person name="Fauchery L."/>
            <person name="Girlanda M."/>
            <person name="Hayes R.D."/>
            <person name="Keri Z."/>
            <person name="LaButti K."/>
            <person name="Lipzen A."/>
            <person name="Lombard V."/>
            <person name="Magnuson J."/>
            <person name="Maillard F."/>
            <person name="Murat C."/>
            <person name="Nolan M."/>
            <person name="Ohm R.A."/>
            <person name="Pangilinan J."/>
            <person name="Pereira M.F."/>
            <person name="Perotto S."/>
            <person name="Peter M."/>
            <person name="Pfister S."/>
            <person name="Riley R."/>
            <person name="Sitrit Y."/>
            <person name="Stielow J.B."/>
            <person name="Szollosi G."/>
            <person name="Zifcakova L."/>
            <person name="Stursova M."/>
            <person name="Spatafora J.W."/>
            <person name="Tedersoo L."/>
            <person name="Vaario L.M."/>
            <person name="Yamada A."/>
            <person name="Yan M."/>
            <person name="Wang P."/>
            <person name="Xu J."/>
            <person name="Bruns T."/>
            <person name="Baldrian P."/>
            <person name="Vilgalys R."/>
            <person name="Dunand C."/>
            <person name="Henrissat B."/>
            <person name="Grigoriev I.V."/>
            <person name="Hibbett D."/>
            <person name="Nagy L.G."/>
            <person name="Martin F.M."/>
        </authorList>
    </citation>
    <scope>NUCLEOTIDE SEQUENCE</scope>
    <source>
        <strain evidence="1">UP504</strain>
    </source>
</reference>
<protein>
    <submittedName>
        <fullName evidence="1">Uncharacterized protein</fullName>
    </submittedName>
</protein>
<dbReference type="EMBL" id="MU128986">
    <property type="protein sequence ID" value="KAF9512465.1"/>
    <property type="molecule type" value="Genomic_DNA"/>
</dbReference>
<evidence type="ECO:0000313" key="1">
    <source>
        <dbReference type="EMBL" id="KAF9512465.1"/>
    </source>
</evidence>
<gene>
    <name evidence="1" type="ORF">BS47DRAFT_1345412</name>
</gene>
<accession>A0A9P6AV45</accession>
<organism evidence="1 2">
    <name type="scientific">Hydnum rufescens UP504</name>
    <dbReference type="NCBI Taxonomy" id="1448309"/>
    <lineage>
        <taxon>Eukaryota</taxon>
        <taxon>Fungi</taxon>
        <taxon>Dikarya</taxon>
        <taxon>Basidiomycota</taxon>
        <taxon>Agaricomycotina</taxon>
        <taxon>Agaricomycetes</taxon>
        <taxon>Cantharellales</taxon>
        <taxon>Hydnaceae</taxon>
        <taxon>Hydnum</taxon>
    </lineage>
</organism>